<evidence type="ECO:0000256" key="7">
    <source>
        <dbReference type="SAM" id="Phobius"/>
    </source>
</evidence>
<evidence type="ECO:0000256" key="5">
    <source>
        <dbReference type="ARBA" id="ARBA00022989"/>
    </source>
</evidence>
<accession>A0A3B0Z5J6</accession>
<feature type="transmembrane region" description="Helical" evidence="7">
    <location>
        <begin position="369"/>
        <end position="387"/>
    </location>
</feature>
<sequence length="409" mass="44733">MRKVKYLEIEGKSMGFRMVALILAGLTGIGLLAAYYLEHSGHHASGMNNQIVWGLPHVFAIFLIVAASGALNVASIGTVFGKTIYQPLARLSALLAIMLLLGGLLVLILDLGNMFHVLYMVLSFNPTSMFAWNIPLYSGFFGLVAFYLWTMMDQSMNGYYKKAGYAAFIWRLILTTGTGSIFAFLVARPGYDAAIMGPMFVIMSFSFGLAIFMLLVMGLYKGTGRPLGNAILYRLKNLLGVFIAAVLYFVIVFHLTNLYSAEHQAVERFILFGSSIHTSLFWIGYVVIGSIIPLIILYTPLGKSFLWIASACGLVVIGGFAQIYTIVIGGQAKALEIFNPSEWTVVKSGFYDLPANGVYHAYTPTLPELLLGVFGVTLAILGTLYACKILRFAPESLADKDVDPHQKSA</sequence>
<comment type="subcellular location">
    <subcellularLocation>
        <location evidence="1">Cell membrane</location>
        <topology evidence="1">Multi-pass membrane protein</topology>
    </subcellularLocation>
</comment>
<feature type="transmembrane region" description="Helical" evidence="7">
    <location>
        <begin position="193"/>
        <end position="217"/>
    </location>
</feature>
<organism evidence="8">
    <name type="scientific">hydrothermal vent metagenome</name>
    <dbReference type="NCBI Taxonomy" id="652676"/>
    <lineage>
        <taxon>unclassified sequences</taxon>
        <taxon>metagenomes</taxon>
        <taxon>ecological metagenomes</taxon>
    </lineage>
</organism>
<keyword evidence="3" id="KW-1003">Cell membrane</keyword>
<feature type="transmembrane region" description="Helical" evidence="7">
    <location>
        <begin position="163"/>
        <end position="187"/>
    </location>
</feature>
<feature type="transmembrane region" description="Helical" evidence="7">
    <location>
        <begin position="129"/>
        <end position="151"/>
    </location>
</feature>
<evidence type="ECO:0000256" key="2">
    <source>
        <dbReference type="ARBA" id="ARBA00008929"/>
    </source>
</evidence>
<feature type="transmembrane region" description="Helical" evidence="7">
    <location>
        <begin position="57"/>
        <end position="81"/>
    </location>
</feature>
<feature type="transmembrane region" description="Helical" evidence="7">
    <location>
        <begin position="238"/>
        <end position="259"/>
    </location>
</feature>
<evidence type="ECO:0000256" key="1">
    <source>
        <dbReference type="ARBA" id="ARBA00004651"/>
    </source>
</evidence>
<feature type="transmembrane region" description="Helical" evidence="7">
    <location>
        <begin position="305"/>
        <end position="327"/>
    </location>
</feature>
<keyword evidence="5 7" id="KW-1133">Transmembrane helix</keyword>
<dbReference type="EMBL" id="UOFL01000096">
    <property type="protein sequence ID" value="VAW75966.1"/>
    <property type="molecule type" value="Genomic_DNA"/>
</dbReference>
<keyword evidence="4 7" id="KW-0812">Transmembrane</keyword>
<gene>
    <name evidence="8" type="ORF">MNBD_GAMMA12-2642</name>
</gene>
<dbReference type="Pfam" id="PF03916">
    <property type="entry name" value="NrfD"/>
    <property type="match status" value="1"/>
</dbReference>
<dbReference type="GO" id="GO:0005886">
    <property type="term" value="C:plasma membrane"/>
    <property type="evidence" value="ECO:0007669"/>
    <property type="project" value="UniProtKB-SubCell"/>
</dbReference>
<dbReference type="InterPro" id="IPR005614">
    <property type="entry name" value="NrfD-like"/>
</dbReference>
<name>A0A3B0Z5J6_9ZZZZ</name>
<keyword evidence="6 7" id="KW-0472">Membrane</keyword>
<dbReference type="AlphaFoldDB" id="A0A3B0Z5J6"/>
<evidence type="ECO:0000256" key="6">
    <source>
        <dbReference type="ARBA" id="ARBA00023136"/>
    </source>
</evidence>
<evidence type="ECO:0000313" key="8">
    <source>
        <dbReference type="EMBL" id="VAW75966.1"/>
    </source>
</evidence>
<dbReference type="InterPro" id="IPR052049">
    <property type="entry name" value="Electron_transfer_protein"/>
</dbReference>
<evidence type="ECO:0000256" key="3">
    <source>
        <dbReference type="ARBA" id="ARBA00022475"/>
    </source>
</evidence>
<feature type="transmembrane region" description="Helical" evidence="7">
    <location>
        <begin position="279"/>
        <end position="298"/>
    </location>
</feature>
<dbReference type="PANTHER" id="PTHR34856">
    <property type="entry name" value="PROTEIN NRFD"/>
    <property type="match status" value="1"/>
</dbReference>
<dbReference type="PANTHER" id="PTHR34856:SF2">
    <property type="entry name" value="PROTEIN NRFD"/>
    <property type="match status" value="1"/>
</dbReference>
<evidence type="ECO:0000256" key="4">
    <source>
        <dbReference type="ARBA" id="ARBA00022692"/>
    </source>
</evidence>
<protein>
    <submittedName>
        <fullName evidence="8">Sulfite reduction-associated complex DsrMKJOP protein DsrP (= HmeB)</fullName>
    </submittedName>
</protein>
<feature type="transmembrane region" description="Helical" evidence="7">
    <location>
        <begin position="20"/>
        <end position="37"/>
    </location>
</feature>
<feature type="transmembrane region" description="Helical" evidence="7">
    <location>
        <begin position="88"/>
        <end position="109"/>
    </location>
</feature>
<reference evidence="8" key="1">
    <citation type="submission" date="2018-06" db="EMBL/GenBank/DDBJ databases">
        <authorList>
            <person name="Zhirakovskaya E."/>
        </authorList>
    </citation>
    <scope>NUCLEOTIDE SEQUENCE</scope>
</reference>
<comment type="similarity">
    <text evidence="2">Belongs to the NrfD family.</text>
</comment>
<proteinExistence type="inferred from homology"/>
<dbReference type="Gene3D" id="1.20.1630.10">
    <property type="entry name" value="Formate dehydrogenase/DMSO reductase domain"/>
    <property type="match status" value="1"/>
</dbReference>